<dbReference type="EC" id="2.7.1.28" evidence="2"/>
<reference evidence="18" key="1">
    <citation type="submission" date="2022-01" db="EMBL/GenBank/DDBJ databases">
        <authorList>
            <person name="King R."/>
        </authorList>
    </citation>
    <scope>NUCLEOTIDE SEQUENCE</scope>
</reference>
<organism evidence="18 19">
    <name type="scientific">Nezara viridula</name>
    <name type="common">Southern green stink bug</name>
    <name type="synonym">Cimex viridulus</name>
    <dbReference type="NCBI Taxonomy" id="85310"/>
    <lineage>
        <taxon>Eukaryota</taxon>
        <taxon>Metazoa</taxon>
        <taxon>Ecdysozoa</taxon>
        <taxon>Arthropoda</taxon>
        <taxon>Hexapoda</taxon>
        <taxon>Insecta</taxon>
        <taxon>Pterygota</taxon>
        <taxon>Neoptera</taxon>
        <taxon>Paraneoptera</taxon>
        <taxon>Hemiptera</taxon>
        <taxon>Heteroptera</taxon>
        <taxon>Panheteroptera</taxon>
        <taxon>Pentatomomorpha</taxon>
        <taxon>Pentatomoidea</taxon>
        <taxon>Pentatomidae</taxon>
        <taxon>Pentatominae</taxon>
        <taxon>Nezara</taxon>
    </lineage>
</organism>
<dbReference type="SUPFAM" id="SSF101473">
    <property type="entry name" value="DhaL-like"/>
    <property type="match status" value="1"/>
</dbReference>
<evidence type="ECO:0000256" key="10">
    <source>
        <dbReference type="ARBA" id="ARBA00032426"/>
    </source>
</evidence>
<comment type="catalytic activity">
    <reaction evidence="13">
        <text>D-glyceraldehyde + ATP = D-glyceraldehyde 3-phosphate + ADP + H(+)</text>
        <dbReference type="Rhea" id="RHEA:13941"/>
        <dbReference type="ChEBI" id="CHEBI:15378"/>
        <dbReference type="ChEBI" id="CHEBI:17378"/>
        <dbReference type="ChEBI" id="CHEBI:30616"/>
        <dbReference type="ChEBI" id="CHEBI:59776"/>
        <dbReference type="ChEBI" id="CHEBI:456216"/>
        <dbReference type="EC" id="2.7.1.28"/>
    </reaction>
</comment>
<evidence type="ECO:0000313" key="19">
    <source>
        <dbReference type="Proteomes" id="UP001152798"/>
    </source>
</evidence>
<keyword evidence="19" id="KW-1185">Reference proteome</keyword>
<name>A0A9P0HEM6_NEZVI</name>
<comment type="function">
    <text evidence="11">Catalyzes both the phosphorylation of dihydroxyacetone and of glyceraldehyde, and the splitting of ribonucleoside diphosphate-X compounds among which FAD is the best substrate. Represses IFIH1-mediated cellular antiviral response.</text>
</comment>
<dbReference type="Pfam" id="PF02733">
    <property type="entry name" value="Dak1"/>
    <property type="match status" value="1"/>
</dbReference>
<evidence type="ECO:0000256" key="3">
    <source>
        <dbReference type="ARBA" id="ARBA00012578"/>
    </source>
</evidence>
<dbReference type="InterPro" id="IPR036117">
    <property type="entry name" value="DhaL_dom_sf"/>
</dbReference>
<evidence type="ECO:0000256" key="12">
    <source>
        <dbReference type="ARBA" id="ARBA00046681"/>
    </source>
</evidence>
<dbReference type="Proteomes" id="UP001152798">
    <property type="component" value="Chromosome 5"/>
</dbReference>
<dbReference type="InterPro" id="IPR050861">
    <property type="entry name" value="Dihydroxyacetone_Kinase"/>
</dbReference>
<dbReference type="EMBL" id="OV725081">
    <property type="protein sequence ID" value="CAH1400993.1"/>
    <property type="molecule type" value="Genomic_DNA"/>
</dbReference>
<evidence type="ECO:0000256" key="7">
    <source>
        <dbReference type="ARBA" id="ARBA00022777"/>
    </source>
</evidence>
<evidence type="ECO:0000259" key="16">
    <source>
        <dbReference type="PROSITE" id="PS51480"/>
    </source>
</evidence>
<dbReference type="InterPro" id="IPR004007">
    <property type="entry name" value="DhaL_dom"/>
</dbReference>
<dbReference type="EC" id="2.7.1.29" evidence="1"/>
<evidence type="ECO:0000256" key="1">
    <source>
        <dbReference type="ARBA" id="ARBA00012107"/>
    </source>
</evidence>
<dbReference type="SUPFAM" id="SSF82549">
    <property type="entry name" value="DAK1/DegV-like"/>
    <property type="match status" value="1"/>
</dbReference>
<dbReference type="GO" id="GO:0004371">
    <property type="term" value="F:glycerone kinase activity"/>
    <property type="evidence" value="ECO:0007669"/>
    <property type="project" value="UniProtKB-EC"/>
</dbReference>
<accession>A0A9P0HEM6</accession>
<evidence type="ECO:0000313" key="18">
    <source>
        <dbReference type="EMBL" id="CAH1400993.1"/>
    </source>
</evidence>
<dbReference type="AlphaFoldDB" id="A0A9P0HEM6"/>
<keyword evidence="6" id="KW-0547">Nucleotide-binding</keyword>
<evidence type="ECO:0000259" key="17">
    <source>
        <dbReference type="PROSITE" id="PS51481"/>
    </source>
</evidence>
<feature type="domain" description="DhaL" evidence="16">
    <location>
        <begin position="373"/>
        <end position="567"/>
    </location>
</feature>
<dbReference type="GO" id="GO:0005829">
    <property type="term" value="C:cytosol"/>
    <property type="evidence" value="ECO:0007669"/>
    <property type="project" value="TreeGrafter"/>
</dbReference>
<dbReference type="PROSITE" id="PS51480">
    <property type="entry name" value="DHAL"/>
    <property type="match status" value="1"/>
</dbReference>
<keyword evidence="5" id="KW-0808">Transferase</keyword>
<sequence length="572" mass="62160">MSPKQFLKDPKTCVQEMILAIMSIYPGLSAFPEQGITFINKYRGSKVAILSGGGSGHEPFPIGFIAENMLTGSVSGNIFTSPSTQHIISAINVLNNLNKGGILIAVLNYTGDQLNFGLAIERARNKGIEVEKISIADDVALLGTDNATITGNRGISGCAFIFKLLGAMAEEDQTLHELKYSYEEIKKRIASMGACLVPCRLPSTNELLFELKEDEVSFGCGVHGEAGISTIKMTRIDDMVAQVLSKIFQSEIIKPGDKVCVLFGNLGTLTHMELLLIANIAQMQLEKKKIRIERMYVGTVMSSLDMKGFQISVLNVNQKDYWLNYLDSPTSAFGWTGTSHSFTTQRPMAESLYHVDEMDEPMEGPKYNERESRSFKIAVIAACHALKDNADKINELDSGCGDGDCGSTMANLAEAILAQKEALPWKWVGSCLLNLSKIAEAQMGGTSGAVYSLLFAGAAKGISRSWQEGWISALQTLYTHSPARVGHRTLIDALAPACEAYCSCITTGRMGWKICLKQAVMAAKTGCHNTCSMVPRVGRAAYAAPSRLKNFDAGAYAVTVWLQAVYLALEKF</sequence>
<keyword evidence="9" id="KW-0170">Cobalt</keyword>
<comment type="catalytic activity">
    <reaction evidence="15">
        <text>dihydroxyacetone + ATP = dihydroxyacetone phosphate + ADP + H(+)</text>
        <dbReference type="Rhea" id="RHEA:15773"/>
        <dbReference type="ChEBI" id="CHEBI:15378"/>
        <dbReference type="ChEBI" id="CHEBI:16016"/>
        <dbReference type="ChEBI" id="CHEBI:30616"/>
        <dbReference type="ChEBI" id="CHEBI:57642"/>
        <dbReference type="ChEBI" id="CHEBI:456216"/>
        <dbReference type="EC" id="2.7.1.29"/>
    </reaction>
</comment>
<evidence type="ECO:0000256" key="2">
    <source>
        <dbReference type="ARBA" id="ARBA00012110"/>
    </source>
</evidence>
<dbReference type="PANTHER" id="PTHR28629">
    <property type="entry name" value="TRIOKINASE/FMN CYCLASE"/>
    <property type="match status" value="1"/>
</dbReference>
<dbReference type="GO" id="GO:0005524">
    <property type="term" value="F:ATP binding"/>
    <property type="evidence" value="ECO:0007669"/>
    <property type="project" value="UniProtKB-KW"/>
</dbReference>
<evidence type="ECO:0000256" key="15">
    <source>
        <dbReference type="ARBA" id="ARBA00048898"/>
    </source>
</evidence>
<dbReference type="PANTHER" id="PTHR28629:SF4">
    <property type="entry name" value="TRIOKINASE_FMN CYCLASE"/>
    <property type="match status" value="1"/>
</dbReference>
<proteinExistence type="predicted"/>
<dbReference type="GO" id="GO:0019563">
    <property type="term" value="P:glycerol catabolic process"/>
    <property type="evidence" value="ECO:0007669"/>
    <property type="project" value="TreeGrafter"/>
</dbReference>
<dbReference type="InterPro" id="IPR004006">
    <property type="entry name" value="DhaK_dom"/>
</dbReference>
<dbReference type="GO" id="GO:0034012">
    <property type="term" value="F:FAD-AMP lyase (cyclizing) activity"/>
    <property type="evidence" value="ECO:0007669"/>
    <property type="project" value="UniProtKB-EC"/>
</dbReference>
<dbReference type="PROSITE" id="PS51481">
    <property type="entry name" value="DHAK"/>
    <property type="match status" value="1"/>
</dbReference>
<dbReference type="Gene3D" id="3.40.50.10440">
    <property type="entry name" value="Dihydroxyacetone kinase, domain 1"/>
    <property type="match status" value="1"/>
</dbReference>
<evidence type="ECO:0000256" key="13">
    <source>
        <dbReference type="ARBA" id="ARBA00047974"/>
    </source>
</evidence>
<dbReference type="GO" id="GO:0050354">
    <property type="term" value="F:triokinase activity"/>
    <property type="evidence" value="ECO:0007669"/>
    <property type="project" value="UniProtKB-EC"/>
</dbReference>
<comment type="catalytic activity">
    <reaction evidence="14">
        <text>FAD = riboflavin cyclic-4',5'-phosphate + AMP + H(+)</text>
        <dbReference type="Rhea" id="RHEA:13729"/>
        <dbReference type="ChEBI" id="CHEBI:15378"/>
        <dbReference type="ChEBI" id="CHEBI:57692"/>
        <dbReference type="ChEBI" id="CHEBI:76202"/>
        <dbReference type="ChEBI" id="CHEBI:456215"/>
        <dbReference type="EC" id="4.6.1.15"/>
    </reaction>
</comment>
<comment type="subunit">
    <text evidence="12">Homodimer. Interacts with IFIH1 (via the CARD domains), the interaction is inhibited by viral infection.</text>
</comment>
<dbReference type="EC" id="4.6.1.15" evidence="3"/>
<feature type="domain" description="DhaK" evidence="17">
    <location>
        <begin position="9"/>
        <end position="335"/>
    </location>
</feature>
<evidence type="ECO:0000256" key="5">
    <source>
        <dbReference type="ARBA" id="ARBA00022679"/>
    </source>
</evidence>
<gene>
    <name evidence="18" type="ORF">NEZAVI_LOCUS10112</name>
</gene>
<evidence type="ECO:0000256" key="4">
    <source>
        <dbReference type="ARBA" id="ARBA00018932"/>
    </source>
</evidence>
<keyword evidence="7" id="KW-0418">Kinase</keyword>
<evidence type="ECO:0000256" key="8">
    <source>
        <dbReference type="ARBA" id="ARBA00022840"/>
    </source>
</evidence>
<evidence type="ECO:0000256" key="6">
    <source>
        <dbReference type="ARBA" id="ARBA00022741"/>
    </source>
</evidence>
<keyword evidence="8" id="KW-0067">ATP-binding</keyword>
<dbReference type="Gene3D" id="1.25.40.340">
    <property type="match status" value="1"/>
</dbReference>
<evidence type="ECO:0000256" key="9">
    <source>
        <dbReference type="ARBA" id="ARBA00023285"/>
    </source>
</evidence>
<dbReference type="OrthoDB" id="1724672at2759"/>
<evidence type="ECO:0000256" key="14">
    <source>
        <dbReference type="ARBA" id="ARBA00048526"/>
    </source>
</evidence>
<evidence type="ECO:0000256" key="11">
    <source>
        <dbReference type="ARBA" id="ARBA00045490"/>
    </source>
</evidence>
<dbReference type="FunFam" id="3.40.50.10440:FF:000001">
    <property type="entry name" value="Dihydroxyacetone kinase, DhaK subunit"/>
    <property type="match status" value="1"/>
</dbReference>
<dbReference type="Pfam" id="PF02734">
    <property type="entry name" value="Dak2"/>
    <property type="match status" value="1"/>
</dbReference>
<dbReference type="Gene3D" id="3.30.1180.20">
    <property type="entry name" value="Dihydroxyacetone kinase, domain 2"/>
    <property type="match status" value="1"/>
</dbReference>
<dbReference type="SMART" id="SM01120">
    <property type="entry name" value="Dak2"/>
    <property type="match status" value="1"/>
</dbReference>
<protein>
    <recommendedName>
        <fullName evidence="4">Triokinase/FMN cyclase</fullName>
        <ecNumber evidence="2">2.7.1.28</ecNumber>
        <ecNumber evidence="1">2.7.1.29</ecNumber>
        <ecNumber evidence="3">4.6.1.15</ecNumber>
    </recommendedName>
    <alternativeName>
        <fullName evidence="10">Bifunctional ATP-dependent dihydroxyacetone kinase/FAD-AMP lyase (cyclizing)</fullName>
    </alternativeName>
</protein>